<dbReference type="AlphaFoldDB" id="A0A6J7P9C3"/>
<feature type="compositionally biased region" description="Polar residues" evidence="1">
    <location>
        <begin position="251"/>
        <end position="275"/>
    </location>
</feature>
<sequence>MCAYRWRPSSSSRTTSAHLECVLRPTRPNITCTPLRSSLRAQVMLDCSSKRAFSSTRTATCTPRSAARARLSAMSLSSDIRYSVILIDCTLGSSAAAATKDSTVLPNDSYGWCTNTSRSRSVSNQVFSPRAIACTLDGVTPFHGSSRSAGRSSVTSWKSAVRSISVRCSVTSSSSRSSSSSSMLSISGGMPACASSLTALPNLRRRSSISSASRRSSASSSATVKSVLRVTRKNQCSSIRIPGKRSPSWAAITSSSGTNRTPSGSATSRGSSDGTLTRAKRRSPSSGSLTITARFSDRLEM</sequence>
<organism evidence="2">
    <name type="scientific">freshwater metagenome</name>
    <dbReference type="NCBI Taxonomy" id="449393"/>
    <lineage>
        <taxon>unclassified sequences</taxon>
        <taxon>metagenomes</taxon>
        <taxon>ecological metagenomes</taxon>
    </lineage>
</organism>
<proteinExistence type="predicted"/>
<dbReference type="EMBL" id="CAFBON010000211">
    <property type="protein sequence ID" value="CAB5001608.1"/>
    <property type="molecule type" value="Genomic_DNA"/>
</dbReference>
<evidence type="ECO:0000313" key="2">
    <source>
        <dbReference type="EMBL" id="CAB5001608.1"/>
    </source>
</evidence>
<name>A0A6J7P9C3_9ZZZZ</name>
<gene>
    <name evidence="2" type="ORF">UFOPK3954_01771</name>
</gene>
<reference evidence="2" key="1">
    <citation type="submission" date="2020-05" db="EMBL/GenBank/DDBJ databases">
        <authorList>
            <person name="Chiriac C."/>
            <person name="Salcher M."/>
            <person name="Ghai R."/>
            <person name="Kavagutti S V."/>
        </authorList>
    </citation>
    <scope>NUCLEOTIDE SEQUENCE</scope>
</reference>
<feature type="region of interest" description="Disordered" evidence="1">
    <location>
        <begin position="233"/>
        <end position="301"/>
    </location>
</feature>
<accession>A0A6J7P9C3</accession>
<feature type="compositionally biased region" description="Polar residues" evidence="1">
    <location>
        <begin position="284"/>
        <end position="293"/>
    </location>
</feature>
<evidence type="ECO:0000256" key="1">
    <source>
        <dbReference type="SAM" id="MobiDB-lite"/>
    </source>
</evidence>
<protein>
    <submittedName>
        <fullName evidence="2">Unannotated protein</fullName>
    </submittedName>
</protein>